<evidence type="ECO:0000259" key="2">
    <source>
        <dbReference type="Pfam" id="PF14200"/>
    </source>
</evidence>
<evidence type="ECO:0000259" key="1">
    <source>
        <dbReference type="Pfam" id="PF07944"/>
    </source>
</evidence>
<dbReference type="InterPro" id="IPR026444">
    <property type="entry name" value="Secre_tail"/>
</dbReference>
<dbReference type="InterPro" id="IPR008928">
    <property type="entry name" value="6-hairpin_glycosidase_sf"/>
</dbReference>
<gene>
    <name evidence="4" type="ORF">DJ568_09750</name>
</gene>
<dbReference type="SUPFAM" id="SSF50370">
    <property type="entry name" value="Ricin B-like lectins"/>
    <property type="match status" value="1"/>
</dbReference>
<dbReference type="EMBL" id="QGDC01000005">
    <property type="protein sequence ID" value="RCH54762.1"/>
    <property type="molecule type" value="Genomic_DNA"/>
</dbReference>
<dbReference type="PROSITE" id="PS50231">
    <property type="entry name" value="RICIN_B_LECTIN"/>
    <property type="match status" value="1"/>
</dbReference>
<proteinExistence type="predicted"/>
<keyword evidence="5" id="KW-1185">Reference proteome</keyword>
<protein>
    <submittedName>
        <fullName evidence="4">Uncharacterized protein</fullName>
    </submittedName>
</protein>
<dbReference type="InterPro" id="IPR000772">
    <property type="entry name" value="Ricin_B_lectin"/>
</dbReference>
<dbReference type="SUPFAM" id="SSF48208">
    <property type="entry name" value="Six-hairpin glycosidases"/>
    <property type="match status" value="1"/>
</dbReference>
<reference evidence="4 5" key="1">
    <citation type="submission" date="2018-05" db="EMBL/GenBank/DDBJ databases">
        <title>Mucilaginibacter hurinus sp. nov., isolated from briquette warehouse soil.</title>
        <authorList>
            <person name="Choi L."/>
        </authorList>
    </citation>
    <scope>NUCLEOTIDE SEQUENCE [LARGE SCALE GENOMIC DNA]</scope>
    <source>
        <strain evidence="4 5">ZR32</strain>
    </source>
</reference>
<dbReference type="Pfam" id="PF20736">
    <property type="entry name" value="Glyco_hydro127M"/>
    <property type="match status" value="1"/>
</dbReference>
<organism evidence="4 5">
    <name type="scientific">Mucilaginibacter hurinus</name>
    <dbReference type="NCBI Taxonomy" id="2201324"/>
    <lineage>
        <taxon>Bacteria</taxon>
        <taxon>Pseudomonadati</taxon>
        <taxon>Bacteroidota</taxon>
        <taxon>Sphingobacteriia</taxon>
        <taxon>Sphingobacteriales</taxon>
        <taxon>Sphingobacteriaceae</taxon>
        <taxon>Mucilaginibacter</taxon>
    </lineage>
</organism>
<feature type="domain" description="Non-reducing end beta-L-arabinofuranosidase-like GH127 catalytic" evidence="1">
    <location>
        <begin position="24"/>
        <end position="391"/>
    </location>
</feature>
<dbReference type="Pfam" id="PF07944">
    <property type="entry name" value="Beta-AFase-like_GH127_cat"/>
    <property type="match status" value="1"/>
</dbReference>
<dbReference type="NCBIfam" id="TIGR04183">
    <property type="entry name" value="Por_Secre_tail"/>
    <property type="match status" value="1"/>
</dbReference>
<dbReference type="InterPro" id="IPR049046">
    <property type="entry name" value="Beta-AFase-like_GH127_middle"/>
</dbReference>
<comment type="caution">
    <text evidence="4">The sequence shown here is derived from an EMBL/GenBank/DDBJ whole genome shotgun (WGS) entry which is preliminary data.</text>
</comment>
<dbReference type="AlphaFoldDB" id="A0A367GMP9"/>
<dbReference type="InterPro" id="IPR012878">
    <property type="entry name" value="Beta-AFase-like_GH127_cat"/>
</dbReference>
<evidence type="ECO:0000313" key="4">
    <source>
        <dbReference type="EMBL" id="RCH54762.1"/>
    </source>
</evidence>
<dbReference type="Gene3D" id="2.60.120.260">
    <property type="entry name" value="Galactose-binding domain-like"/>
    <property type="match status" value="1"/>
</dbReference>
<dbReference type="PANTHER" id="PTHR31151:SF0">
    <property type="entry name" value="PROLINE-TRNA LIGASE (DUF1680)"/>
    <property type="match status" value="1"/>
</dbReference>
<dbReference type="InterPro" id="IPR035992">
    <property type="entry name" value="Ricin_B-like_lectins"/>
</dbReference>
<evidence type="ECO:0000259" key="3">
    <source>
        <dbReference type="Pfam" id="PF20736"/>
    </source>
</evidence>
<accession>A0A367GMP9</accession>
<dbReference type="Gene3D" id="2.80.10.50">
    <property type="match status" value="1"/>
</dbReference>
<dbReference type="PANTHER" id="PTHR31151">
    <property type="entry name" value="PROLINE-TRNA LIGASE (DUF1680)"/>
    <property type="match status" value="1"/>
</dbReference>
<evidence type="ECO:0000313" key="5">
    <source>
        <dbReference type="Proteomes" id="UP000253209"/>
    </source>
</evidence>
<feature type="domain" description="Non-reducing end beta-L-arabinofuranosidase-like GH127 middle" evidence="3">
    <location>
        <begin position="405"/>
        <end position="497"/>
    </location>
</feature>
<name>A0A367GMP9_9SPHI</name>
<dbReference type="Proteomes" id="UP000253209">
    <property type="component" value="Unassembled WGS sequence"/>
</dbReference>
<dbReference type="GO" id="GO:0005975">
    <property type="term" value="P:carbohydrate metabolic process"/>
    <property type="evidence" value="ECO:0007669"/>
    <property type="project" value="InterPro"/>
</dbReference>
<dbReference type="Pfam" id="PF14200">
    <property type="entry name" value="RicinB_lectin_2"/>
    <property type="match status" value="1"/>
</dbReference>
<sequence length="955" mass="104737">MLLSIVSRAQIKGVPAIAPMPQNAVRLTHGRLLDQLNEVKAFYLGINNASLLKGFLQRNGINNGAPEMGGWYSKDIFNPFGQFVSGLYRLYAATGDAACKTKADYLVKQWSTTIDGPGSPRGEGYFYYKNNSGFRHYVYDKMVGALVDAYVFGGNADALNHLSKITDWATKNLGRARPYASGDEWYTLSENLYRAYIATNNTKYKNFAEVWEYTEYWNYYKNNIDPFIGHPGVSYHAYSHLNTVAGAGAAYLVKNDPGYKSTLVNCYNYFMDKQNYVTGGYGPNEMLQPNAKALAAMLPDTKKHFETQCGSWAAFKLSGYLVAITGDGKYGDWIEKLIYNGIGASIPMSADGRVMYCSDYKAHDGVKENVPGPDEEWPCCSGTRPQAIAEYVNMIYFRKVDNAGLYVNLYVPSTVNFNGIKLTQTTAYPESSDINFTVTGNPKKAFTMYFRKPAWLTGAATFSINGNSIATPAMSNGWYEVSHAWANGDRVKISYPMTFALNKVNPLTEYPVALTYGPVVMAAKAIDGTHYPASIYQYPAGSGLTPVSGKPLAFKSTHLPGQMVQPFYRYNAGEPYIMYLDTAHANAIPMRNFKNNGDPARWWGFAGTSSITTNKPGNSINFTFFGAGLKLTGGKYWDGGQFSVYIDGVSFGIIDEFKSGAINYYWEKSFTGLTQGKHTVVLTMLATKTTTAATPYCNFGRSYALNLREWEKGDITGGTYEISSYITGTKSISKSIGMAQLGPVANKDMKWMVTSVGNGEYSIVNPASGQALDAGSGSTGTLLSLKNHGTSASQKWKITRVGAYPVYQITPVKNPGTAASIRGGSTASGAHIELGPLASPNSYFLFFRLSDDTGTAVIANEPSQSIYEQITPEITFSAYPNPSNGRFILEVDTRSIEKCDIRIFSIAGREVYSVQGSGKLTQFIDLSTAKKGNDHFFIAKLTTGGKIYHYKILTP</sequence>
<feature type="domain" description="Ricin B lectin" evidence="2">
    <location>
        <begin position="750"/>
        <end position="833"/>
    </location>
</feature>
<dbReference type="CDD" id="cd00161">
    <property type="entry name" value="beta-trefoil_Ricin-like"/>
    <property type="match status" value="1"/>
</dbReference>